<feature type="region of interest" description="Disordered" evidence="4">
    <location>
        <begin position="282"/>
        <end position="308"/>
    </location>
</feature>
<keyword evidence="2" id="KW-0233">DNA recombination</keyword>
<dbReference type="Proteomes" id="UP000238413">
    <property type="component" value="Chromosome"/>
</dbReference>
<evidence type="ECO:0000256" key="4">
    <source>
        <dbReference type="SAM" id="MobiDB-lite"/>
    </source>
</evidence>
<keyword evidence="1 3" id="KW-0238">DNA-binding</keyword>
<dbReference type="Pfam" id="PF00589">
    <property type="entry name" value="Phage_integrase"/>
    <property type="match status" value="1"/>
</dbReference>
<dbReference type="InterPro" id="IPR044068">
    <property type="entry name" value="CB"/>
</dbReference>
<evidence type="ECO:0000256" key="1">
    <source>
        <dbReference type="ARBA" id="ARBA00023125"/>
    </source>
</evidence>
<dbReference type="EMBL" id="CP026652">
    <property type="protein sequence ID" value="AVH55375.1"/>
    <property type="molecule type" value="Genomic_DNA"/>
</dbReference>
<protein>
    <recommendedName>
        <fullName evidence="9">Integrase</fullName>
    </recommendedName>
</protein>
<keyword evidence="8" id="KW-1185">Reference proteome</keyword>
<sequence>MYFWPNVRYLRSISYGEGLCQGGAAHPLPMVLDDFISAQCADGYSNNTIGARVRCVRAIAKAALVRVEELTVDHVLSYFGARSLKPWSRRTYLNHLQAFGKWLGVDLVAGIRKPPAPRSTPNPLPEGELTRLTLHTEGRQRAWVLLGAFCGLRAHETAKLRRDDISVLQEREVVLRVQGKGGRTDIVPIPPVVVRELDLTNEGRLWDGVSPERISRTIASVAAKHGIRMRYHQLRHRFGTAVYRASGRDLLMTQRLMRHASPATTAGYAAVADDQIHSVVGALPGADPDARTKRPRRRRADACSSCGG</sequence>
<accession>A0ABM6SL41</accession>
<dbReference type="SUPFAM" id="SSF56349">
    <property type="entry name" value="DNA breaking-rejoining enzymes"/>
    <property type="match status" value="1"/>
</dbReference>
<evidence type="ECO:0000256" key="2">
    <source>
        <dbReference type="ARBA" id="ARBA00023172"/>
    </source>
</evidence>
<evidence type="ECO:0008006" key="9">
    <source>
        <dbReference type="Google" id="ProtNLM"/>
    </source>
</evidence>
<proteinExistence type="predicted"/>
<dbReference type="InterPro" id="IPR050090">
    <property type="entry name" value="Tyrosine_recombinase_XerCD"/>
</dbReference>
<dbReference type="InterPro" id="IPR011010">
    <property type="entry name" value="DNA_brk_join_enz"/>
</dbReference>
<dbReference type="Gene3D" id="1.10.443.10">
    <property type="entry name" value="Intergrase catalytic core"/>
    <property type="match status" value="1"/>
</dbReference>
<feature type="domain" description="Tyr recombinase" evidence="5">
    <location>
        <begin position="119"/>
        <end position="281"/>
    </location>
</feature>
<name>A0ABM6SL41_9ACTN</name>
<dbReference type="InterPro" id="IPR002104">
    <property type="entry name" value="Integrase_catalytic"/>
</dbReference>
<dbReference type="PROSITE" id="PS51898">
    <property type="entry name" value="TYR_RECOMBINASE"/>
    <property type="match status" value="1"/>
</dbReference>
<evidence type="ECO:0000313" key="7">
    <source>
        <dbReference type="EMBL" id="AVH55375.1"/>
    </source>
</evidence>
<evidence type="ECO:0000256" key="3">
    <source>
        <dbReference type="PROSITE-ProRule" id="PRU01248"/>
    </source>
</evidence>
<dbReference type="RefSeq" id="WP_099502809.1">
    <property type="nucleotide sequence ID" value="NZ_CP026652.1"/>
</dbReference>
<dbReference type="PANTHER" id="PTHR30349:SF64">
    <property type="entry name" value="PROPHAGE INTEGRASE INTD-RELATED"/>
    <property type="match status" value="1"/>
</dbReference>
<dbReference type="PANTHER" id="PTHR30349">
    <property type="entry name" value="PHAGE INTEGRASE-RELATED"/>
    <property type="match status" value="1"/>
</dbReference>
<dbReference type="InterPro" id="IPR013762">
    <property type="entry name" value="Integrase-like_cat_sf"/>
</dbReference>
<reference evidence="7 8" key="1">
    <citation type="submission" date="2018-02" db="EMBL/GenBank/DDBJ databases">
        <title>Complete genome sequence of Streptomyces dengpaensis, the producer of angucyclines.</title>
        <authorList>
            <person name="Yumei L."/>
        </authorList>
    </citation>
    <scope>NUCLEOTIDE SEQUENCE [LARGE SCALE GENOMIC DNA]</scope>
    <source>
        <strain evidence="7 8">XZHG99</strain>
    </source>
</reference>
<dbReference type="PROSITE" id="PS51900">
    <property type="entry name" value="CB"/>
    <property type="match status" value="1"/>
</dbReference>
<evidence type="ECO:0000259" key="5">
    <source>
        <dbReference type="PROSITE" id="PS51898"/>
    </source>
</evidence>
<feature type="domain" description="Core-binding (CB)" evidence="6">
    <location>
        <begin position="26"/>
        <end position="104"/>
    </location>
</feature>
<organism evidence="7 8">
    <name type="scientific">Streptomyces dengpaensis</name>
    <dbReference type="NCBI Taxonomy" id="2049881"/>
    <lineage>
        <taxon>Bacteria</taxon>
        <taxon>Bacillati</taxon>
        <taxon>Actinomycetota</taxon>
        <taxon>Actinomycetes</taxon>
        <taxon>Kitasatosporales</taxon>
        <taxon>Streptomycetaceae</taxon>
        <taxon>Streptomyces</taxon>
    </lineage>
</organism>
<dbReference type="CDD" id="cd00397">
    <property type="entry name" value="DNA_BRE_C"/>
    <property type="match status" value="1"/>
</dbReference>
<evidence type="ECO:0000313" key="8">
    <source>
        <dbReference type="Proteomes" id="UP000238413"/>
    </source>
</evidence>
<evidence type="ECO:0000259" key="6">
    <source>
        <dbReference type="PROSITE" id="PS51900"/>
    </source>
</evidence>
<gene>
    <name evidence="7" type="ORF">C4B68_05805</name>
</gene>